<dbReference type="AlphaFoldDB" id="A0AAU9JKX5"/>
<protein>
    <recommendedName>
        <fullName evidence="4">START domain-containing protein</fullName>
    </recommendedName>
</protein>
<feature type="region of interest" description="Disordered" evidence="1">
    <location>
        <begin position="1"/>
        <end position="30"/>
    </location>
</feature>
<keyword evidence="3" id="KW-1185">Reference proteome</keyword>
<dbReference type="EMBL" id="CAJZBQ010000040">
    <property type="protein sequence ID" value="CAG9326295.1"/>
    <property type="molecule type" value="Genomic_DNA"/>
</dbReference>
<comment type="caution">
    <text evidence="2">The sequence shown here is derived from an EMBL/GenBank/DDBJ whole genome shotgun (WGS) entry which is preliminary data.</text>
</comment>
<evidence type="ECO:0000313" key="3">
    <source>
        <dbReference type="Proteomes" id="UP001162131"/>
    </source>
</evidence>
<gene>
    <name evidence="2" type="ORF">BSTOLATCC_MIC40724</name>
</gene>
<organism evidence="2 3">
    <name type="scientific">Blepharisma stoltei</name>
    <dbReference type="NCBI Taxonomy" id="1481888"/>
    <lineage>
        <taxon>Eukaryota</taxon>
        <taxon>Sar</taxon>
        <taxon>Alveolata</taxon>
        <taxon>Ciliophora</taxon>
        <taxon>Postciliodesmatophora</taxon>
        <taxon>Heterotrichea</taxon>
        <taxon>Heterotrichida</taxon>
        <taxon>Blepharismidae</taxon>
        <taxon>Blepharisma</taxon>
    </lineage>
</organism>
<reference evidence="2" key="1">
    <citation type="submission" date="2021-09" db="EMBL/GenBank/DDBJ databases">
        <authorList>
            <consortium name="AG Swart"/>
            <person name="Singh M."/>
            <person name="Singh A."/>
            <person name="Seah K."/>
            <person name="Emmerich C."/>
        </authorList>
    </citation>
    <scope>NUCLEOTIDE SEQUENCE</scope>
    <source>
        <strain evidence="2">ATCC30299</strain>
    </source>
</reference>
<accession>A0AAU9JKX5</accession>
<evidence type="ECO:0000256" key="1">
    <source>
        <dbReference type="SAM" id="MobiDB-lite"/>
    </source>
</evidence>
<proteinExistence type="predicted"/>
<evidence type="ECO:0000313" key="2">
    <source>
        <dbReference type="EMBL" id="CAG9326295.1"/>
    </source>
</evidence>
<dbReference type="SUPFAM" id="SSF55961">
    <property type="entry name" value="Bet v1-like"/>
    <property type="match status" value="1"/>
</dbReference>
<dbReference type="InterPro" id="IPR023393">
    <property type="entry name" value="START-like_dom_sf"/>
</dbReference>
<sequence>MGCCETRDAPANKEKKNNSKEENSHSKDLKEFKLKHEPGMSFCLSESDEIVDDKVQEIIEYSSTLKKDSRWIQIIETEHIIVRRLDGSKYGDKFPVFYSKIYFDNYIMPNIIIRQLNDAKERKKWDKSISDVENIRENLDEIVVYTYISAFGYKGDFLEKKTVLRRDDHVVMVSYSIEDASKPPIDGVSRGEILMTIQTIKYKNDRTVMTMITHQNYKDVFASLFSYMIPTKIKEWGMAFRKRVHSLA</sequence>
<dbReference type="Gene3D" id="3.30.530.20">
    <property type="match status" value="1"/>
</dbReference>
<dbReference type="Proteomes" id="UP001162131">
    <property type="component" value="Unassembled WGS sequence"/>
</dbReference>
<evidence type="ECO:0008006" key="4">
    <source>
        <dbReference type="Google" id="ProtNLM"/>
    </source>
</evidence>
<name>A0AAU9JKX5_9CILI</name>